<accession>A0ABU4RIK4</accession>
<dbReference type="PANTHER" id="PTHR10900">
    <property type="entry name" value="PERIOSTIN-RELATED"/>
    <property type="match status" value="1"/>
</dbReference>
<evidence type="ECO:0000259" key="2">
    <source>
        <dbReference type="PROSITE" id="PS50213"/>
    </source>
</evidence>
<organism evidence="3 4">
    <name type="scientific">Terrihabitans rhizophilus</name>
    <dbReference type="NCBI Taxonomy" id="3092662"/>
    <lineage>
        <taxon>Bacteria</taxon>
        <taxon>Pseudomonadati</taxon>
        <taxon>Pseudomonadota</taxon>
        <taxon>Alphaproteobacteria</taxon>
        <taxon>Hyphomicrobiales</taxon>
        <taxon>Terrihabitans</taxon>
    </lineage>
</organism>
<dbReference type="Gene3D" id="2.30.180.10">
    <property type="entry name" value="FAS1 domain"/>
    <property type="match status" value="1"/>
</dbReference>
<dbReference type="InterPro" id="IPR036378">
    <property type="entry name" value="FAS1_dom_sf"/>
</dbReference>
<dbReference type="Proteomes" id="UP001274321">
    <property type="component" value="Unassembled WGS sequence"/>
</dbReference>
<dbReference type="PROSITE" id="PS50213">
    <property type="entry name" value="FAS1"/>
    <property type="match status" value="1"/>
</dbReference>
<dbReference type="InterPro" id="IPR050904">
    <property type="entry name" value="Adhesion/Biosynth-related"/>
</dbReference>
<dbReference type="Pfam" id="PF02469">
    <property type="entry name" value="Fasciclin"/>
    <property type="match status" value="1"/>
</dbReference>
<keyword evidence="4" id="KW-1185">Reference proteome</keyword>
<proteinExistence type="predicted"/>
<gene>
    <name evidence="3" type="ORF">SCD90_01180</name>
</gene>
<dbReference type="PANTHER" id="PTHR10900:SF77">
    <property type="entry name" value="FI19380P1"/>
    <property type="match status" value="1"/>
</dbReference>
<sequence length="203" mass="20980">MSSTRYMMTAAALCLSAASLAVVPAIAQDAMKSGNMTNDGMREKSVEVGGAPMYPSKNIVENAVNSKDHTTLVAAVKAAGLVDTLSGKGPFTVFAPTNDAFDDLPKGTVETLLKPENKTKLSGVLTYHVVAGKHTAADIMADIKKGGGKAVWKTVNGASLTASMKGDKLVLTDAKGGMSEVEIGDVMQSNGVIHVVDKVLMPG</sequence>
<keyword evidence="1" id="KW-0732">Signal</keyword>
<feature type="chain" id="PRO_5047219739" evidence="1">
    <location>
        <begin position="28"/>
        <end position="203"/>
    </location>
</feature>
<protein>
    <submittedName>
        <fullName evidence="3">Fasciclin domain-containing protein</fullName>
    </submittedName>
</protein>
<dbReference type="RefSeq" id="WP_319842784.1">
    <property type="nucleotide sequence ID" value="NZ_JAXAFJ010000001.1"/>
</dbReference>
<dbReference type="SUPFAM" id="SSF82153">
    <property type="entry name" value="FAS1 domain"/>
    <property type="match status" value="1"/>
</dbReference>
<dbReference type="EMBL" id="JAXAFJ010000001">
    <property type="protein sequence ID" value="MDX6804662.1"/>
    <property type="molecule type" value="Genomic_DNA"/>
</dbReference>
<reference evidence="3 4" key="1">
    <citation type="submission" date="2023-11" db="EMBL/GenBank/DDBJ databases">
        <authorList>
            <person name="Bao R."/>
        </authorList>
    </citation>
    <scope>NUCLEOTIDE SEQUENCE [LARGE SCALE GENOMIC DNA]</scope>
    <source>
        <strain evidence="3 4">PJ23</strain>
    </source>
</reference>
<evidence type="ECO:0000313" key="3">
    <source>
        <dbReference type="EMBL" id="MDX6804662.1"/>
    </source>
</evidence>
<feature type="signal peptide" evidence="1">
    <location>
        <begin position="1"/>
        <end position="27"/>
    </location>
</feature>
<comment type="caution">
    <text evidence="3">The sequence shown here is derived from an EMBL/GenBank/DDBJ whole genome shotgun (WGS) entry which is preliminary data.</text>
</comment>
<dbReference type="InterPro" id="IPR000782">
    <property type="entry name" value="FAS1_domain"/>
</dbReference>
<evidence type="ECO:0000256" key="1">
    <source>
        <dbReference type="SAM" id="SignalP"/>
    </source>
</evidence>
<dbReference type="SMART" id="SM00554">
    <property type="entry name" value="FAS1"/>
    <property type="match status" value="1"/>
</dbReference>
<name>A0ABU4RIK4_9HYPH</name>
<feature type="domain" description="FAS1" evidence="2">
    <location>
        <begin position="56"/>
        <end position="200"/>
    </location>
</feature>
<evidence type="ECO:0000313" key="4">
    <source>
        <dbReference type="Proteomes" id="UP001274321"/>
    </source>
</evidence>